<proteinExistence type="predicted"/>
<gene>
    <name evidence="1" type="ORF">NBO_101g0001</name>
</gene>
<evidence type="ECO:0000313" key="1">
    <source>
        <dbReference type="EMBL" id="EOB13225.1"/>
    </source>
</evidence>
<dbReference type="EMBL" id="KB909009">
    <property type="protein sequence ID" value="EOB13225.1"/>
    <property type="molecule type" value="Genomic_DNA"/>
</dbReference>
<evidence type="ECO:0000313" key="2">
    <source>
        <dbReference type="Proteomes" id="UP000016927"/>
    </source>
</evidence>
<accession>R0MGG6</accession>
<dbReference type="HOGENOM" id="CLU_1960202_0_0_1"/>
<reference evidence="1 2" key="1">
    <citation type="journal article" date="2013" name="BMC Genomics">
        <title>Comparative genomics of parasitic silkworm microsporidia reveal an association between genome expansion and host adaptation.</title>
        <authorList>
            <person name="Pan G."/>
            <person name="Xu J."/>
            <person name="Li T."/>
            <person name="Xia Q."/>
            <person name="Liu S.L."/>
            <person name="Zhang G."/>
            <person name="Li S."/>
            <person name="Li C."/>
            <person name="Liu H."/>
            <person name="Yang L."/>
            <person name="Liu T."/>
            <person name="Zhang X."/>
            <person name="Wu Z."/>
            <person name="Fan W."/>
            <person name="Dang X."/>
            <person name="Xiang H."/>
            <person name="Tao M."/>
            <person name="Li Y."/>
            <person name="Hu J."/>
            <person name="Li Z."/>
            <person name="Lin L."/>
            <person name="Luo J."/>
            <person name="Geng L."/>
            <person name="Wang L."/>
            <person name="Long M."/>
            <person name="Wan Y."/>
            <person name="He N."/>
            <person name="Zhang Z."/>
            <person name="Lu C."/>
            <person name="Keeling P.J."/>
            <person name="Wang J."/>
            <person name="Xiang Z."/>
            <person name="Zhou Z."/>
        </authorList>
    </citation>
    <scope>NUCLEOTIDE SEQUENCE [LARGE SCALE GENOMIC DNA]</scope>
    <source>
        <strain evidence="2">CQ1 / CVCC 102059</strain>
    </source>
</reference>
<name>R0MGG6_NOSB1</name>
<dbReference type="Proteomes" id="UP000016927">
    <property type="component" value="Unassembled WGS sequence"/>
</dbReference>
<dbReference type="VEuPathDB" id="MicrosporidiaDB:NBO_101g0001"/>
<sequence>MRGPTQNDAFEQDAYCRGRGAPALRLQLREGVTRGGDGVVDIFFAMGDGHKARFKRRRRQVDALFQHQVEEAFKPLDIAFDHVLVAGHGWRVGKENAEHAADVIHHQRNTGIARGVQQTLGQLVSELG</sequence>
<keyword evidence="2" id="KW-1185">Reference proteome</keyword>
<organism evidence="1 2">
    <name type="scientific">Nosema bombycis (strain CQ1 / CVCC 102059)</name>
    <name type="common">Microsporidian parasite</name>
    <name type="synonym">Pebrine of silkworm</name>
    <dbReference type="NCBI Taxonomy" id="578461"/>
    <lineage>
        <taxon>Eukaryota</taxon>
        <taxon>Fungi</taxon>
        <taxon>Fungi incertae sedis</taxon>
        <taxon>Microsporidia</taxon>
        <taxon>Nosematidae</taxon>
        <taxon>Nosema</taxon>
    </lineage>
</organism>
<dbReference type="AlphaFoldDB" id="R0MGG6"/>
<protein>
    <submittedName>
        <fullName evidence="1">Uncharacterized protein</fullName>
    </submittedName>
</protein>